<comment type="subcellular location">
    <subcellularLocation>
        <location evidence="7">Cytoplasm</location>
    </subcellularLocation>
    <subcellularLocation>
        <location evidence="7">Nucleus</location>
    </subcellularLocation>
</comment>
<keyword evidence="6 7" id="KW-0342">GTP-binding</keyword>
<comment type="function">
    <text evidence="7">Small GTPase required for proper nuclear import of RNA polymerase II (RNAPII). May act at an RNAP assembly step prior to nuclear import.</text>
</comment>
<keyword evidence="5 7" id="KW-0378">Hydrolase</keyword>
<dbReference type="GO" id="GO:0005737">
    <property type="term" value="C:cytoplasm"/>
    <property type="evidence" value="ECO:0007669"/>
    <property type="project" value="UniProtKB-SubCell"/>
</dbReference>
<comment type="similarity">
    <text evidence="1 7">Belongs to the GPN-loop GTPase family.</text>
</comment>
<dbReference type="OrthoDB" id="243313at2759"/>
<proteinExistence type="inferred from homology"/>
<dbReference type="EC" id="3.6.5.-" evidence="7"/>
<dbReference type="PANTHER" id="PTHR21231:SF8">
    <property type="entry name" value="GPN-LOOP GTPASE 1"/>
    <property type="match status" value="1"/>
</dbReference>
<dbReference type="FunFam" id="3.40.50.300:FF:000579">
    <property type="entry name" value="GPN-loop GTPase"/>
    <property type="match status" value="1"/>
</dbReference>
<evidence type="ECO:0000256" key="6">
    <source>
        <dbReference type="ARBA" id="ARBA00023134"/>
    </source>
</evidence>
<dbReference type="PRINTS" id="PR00449">
    <property type="entry name" value="RASTRNSFRMNG"/>
</dbReference>
<dbReference type="STRING" id="945553.A0A0D2KMQ9"/>
<dbReference type="Pfam" id="PF03029">
    <property type="entry name" value="ATP_bind_1"/>
    <property type="match status" value="1"/>
</dbReference>
<dbReference type="Proteomes" id="UP000054270">
    <property type="component" value="Unassembled WGS sequence"/>
</dbReference>
<evidence type="ECO:0000256" key="2">
    <source>
        <dbReference type="ARBA" id="ARBA00022490"/>
    </source>
</evidence>
<evidence type="ECO:0000313" key="8">
    <source>
        <dbReference type="EMBL" id="KJA15892.1"/>
    </source>
</evidence>
<gene>
    <name evidence="8" type="ORF">HYPSUDRAFT_207485</name>
</gene>
<evidence type="ECO:0000256" key="4">
    <source>
        <dbReference type="ARBA" id="ARBA00022741"/>
    </source>
</evidence>
<accession>A0A0D2KMQ9</accession>
<evidence type="ECO:0000256" key="1">
    <source>
        <dbReference type="ARBA" id="ARBA00005290"/>
    </source>
</evidence>
<dbReference type="GO" id="GO:0005525">
    <property type="term" value="F:GTP binding"/>
    <property type="evidence" value="ECO:0007669"/>
    <property type="project" value="UniProtKB-KW"/>
</dbReference>
<dbReference type="PANTHER" id="PTHR21231">
    <property type="entry name" value="XPA-BINDING PROTEIN 1-RELATED"/>
    <property type="match status" value="1"/>
</dbReference>
<evidence type="ECO:0000256" key="5">
    <source>
        <dbReference type="ARBA" id="ARBA00022801"/>
    </source>
</evidence>
<keyword evidence="4 7" id="KW-0547">Nucleotide-binding</keyword>
<dbReference type="SUPFAM" id="SSF52540">
    <property type="entry name" value="P-loop containing nucleoside triphosphate hydrolases"/>
    <property type="match status" value="1"/>
</dbReference>
<dbReference type="InterPro" id="IPR030230">
    <property type="entry name" value="Gpn1/Npa3/XAB1"/>
</dbReference>
<dbReference type="Gene3D" id="3.40.50.300">
    <property type="entry name" value="P-loop containing nucleotide triphosphate hydrolases"/>
    <property type="match status" value="1"/>
</dbReference>
<sequence length="380" mass="42389">MSAEASGSVPIDNGKKPMTIITIGMAGAGKSTFVQRLNSHLHALDPPSPPYIVNLDPAVTYTPYEPNIDIRDTVNYQEVMKQFVSYNLGPNGGILTALNLFTTKFDQVLTLIEQRADSVDYVVLDTPGQIEIFTWSASGAIITDAVASSLPTVVAYIIDTPRTTAPATFMSNMLYACSILYKTKLPFILVFNKTDVQPHDFALEWMSDFEEFQAALATHEGARDAEGEPTYMNSLMNSMSLVLDEFYKNLKAVGVSSVTGDGFKEFLEAVEGSREEYEKDYLPELQRARTQREKTLARAQEQAKADSMARVMSDLAIDRERNPAGALADHWDPEEEFADDDEDTEINIIDRSEERGPGEFVDVTRAQRHEREHINWPRPG</sequence>
<protein>
    <recommendedName>
        <fullName evidence="7">GPN-loop GTPase</fullName>
        <ecNumber evidence="7">3.6.5.-</ecNumber>
    </recommendedName>
</protein>
<reference evidence="9" key="1">
    <citation type="submission" date="2014-04" db="EMBL/GenBank/DDBJ databases">
        <title>Evolutionary Origins and Diversification of the Mycorrhizal Mutualists.</title>
        <authorList>
            <consortium name="DOE Joint Genome Institute"/>
            <consortium name="Mycorrhizal Genomics Consortium"/>
            <person name="Kohler A."/>
            <person name="Kuo A."/>
            <person name="Nagy L.G."/>
            <person name="Floudas D."/>
            <person name="Copeland A."/>
            <person name="Barry K.W."/>
            <person name="Cichocki N."/>
            <person name="Veneault-Fourrey C."/>
            <person name="LaButti K."/>
            <person name="Lindquist E.A."/>
            <person name="Lipzen A."/>
            <person name="Lundell T."/>
            <person name="Morin E."/>
            <person name="Murat C."/>
            <person name="Riley R."/>
            <person name="Ohm R."/>
            <person name="Sun H."/>
            <person name="Tunlid A."/>
            <person name="Henrissat B."/>
            <person name="Grigoriev I.V."/>
            <person name="Hibbett D.S."/>
            <person name="Martin F."/>
        </authorList>
    </citation>
    <scope>NUCLEOTIDE SEQUENCE [LARGE SCALE GENOMIC DNA]</scope>
    <source>
        <strain evidence="9">FD-334 SS-4</strain>
    </source>
</reference>
<organism evidence="8 9">
    <name type="scientific">Hypholoma sublateritium (strain FD-334 SS-4)</name>
    <dbReference type="NCBI Taxonomy" id="945553"/>
    <lineage>
        <taxon>Eukaryota</taxon>
        <taxon>Fungi</taxon>
        <taxon>Dikarya</taxon>
        <taxon>Basidiomycota</taxon>
        <taxon>Agaricomycotina</taxon>
        <taxon>Agaricomycetes</taxon>
        <taxon>Agaricomycetidae</taxon>
        <taxon>Agaricales</taxon>
        <taxon>Agaricineae</taxon>
        <taxon>Strophariaceae</taxon>
        <taxon>Hypholoma</taxon>
    </lineage>
</organism>
<keyword evidence="3" id="KW-0597">Phosphoprotein</keyword>
<dbReference type="CDD" id="cd17870">
    <property type="entry name" value="GPN1"/>
    <property type="match status" value="1"/>
</dbReference>
<evidence type="ECO:0000256" key="7">
    <source>
        <dbReference type="RuleBase" id="RU365059"/>
    </source>
</evidence>
<name>A0A0D2KMQ9_HYPSF</name>
<dbReference type="OMA" id="MIIVFNK"/>
<dbReference type="GO" id="GO:0005634">
    <property type="term" value="C:nucleus"/>
    <property type="evidence" value="ECO:0007669"/>
    <property type="project" value="UniProtKB-SubCell"/>
</dbReference>
<dbReference type="InterPro" id="IPR027417">
    <property type="entry name" value="P-loop_NTPase"/>
</dbReference>
<keyword evidence="9" id="KW-1185">Reference proteome</keyword>
<keyword evidence="2 7" id="KW-0963">Cytoplasm</keyword>
<dbReference type="InterPro" id="IPR004130">
    <property type="entry name" value="Gpn"/>
</dbReference>
<evidence type="ECO:0000256" key="3">
    <source>
        <dbReference type="ARBA" id="ARBA00022553"/>
    </source>
</evidence>
<dbReference type="GO" id="GO:0003924">
    <property type="term" value="F:GTPase activity"/>
    <property type="evidence" value="ECO:0007669"/>
    <property type="project" value="InterPro"/>
</dbReference>
<dbReference type="EMBL" id="KN817632">
    <property type="protein sequence ID" value="KJA15892.1"/>
    <property type="molecule type" value="Genomic_DNA"/>
</dbReference>
<comment type="subunit">
    <text evidence="7">Binds to RNA polymerase II.</text>
</comment>
<dbReference type="AlphaFoldDB" id="A0A0D2KMQ9"/>
<evidence type="ECO:0000313" key="9">
    <source>
        <dbReference type="Proteomes" id="UP000054270"/>
    </source>
</evidence>